<dbReference type="InterPro" id="IPR025406">
    <property type="entry name" value="DUF4132"/>
</dbReference>
<feature type="region of interest" description="Disordered" evidence="1">
    <location>
        <begin position="1"/>
        <end position="36"/>
    </location>
</feature>
<gene>
    <name evidence="3" type="ORF">E1293_44115</name>
</gene>
<feature type="compositionally biased region" description="Basic and acidic residues" evidence="1">
    <location>
        <begin position="1"/>
        <end position="21"/>
    </location>
</feature>
<dbReference type="RefSeq" id="WP_132205666.1">
    <property type="nucleotide sequence ID" value="NZ_SMKY01000445.1"/>
</dbReference>
<sequence>MSDRHRPVGDEDVLRLPPELRRRLHPRRGGHPGPAVRIDKAAAARLREQRPQPDSLIARILPGAAWVDGARRYLAGEADPVGAAAAALIPWKVASTIPGTAASPSDWVRKGGVWAGADDGAPDERPDGTQRDWTRTSYGGWSRGGGAPESLQNLQRTLVDAWSAEHGVAFAACALAEMSTVAASWADHGKIRFRPGAELWLGREAAQRMRTLLAAADDGDYSVAVEGLAGRRRTVQQKVVASYLIPTREDWLAECQDWLDDHPSGLEWLMVAIGTPERLPKGILAWDDHPMDALVTLADTAGAAALPLFVHGLDGGAAATAEERRRLLRVISLMPYDEAFQVLLDRSADGQAGAALAQAMTRFPARALRLLAAAGATDLLAGHVRAHPELVAAMPAGSRAAVDEDGARVPEAEPDDLPALLVEPPWTRGRAARKPVVIAGLEPPAEQRMAWAPGEREAWSVPPFLSRRNPDPAGTDWEAVADRYRSGELTWIEISELLALGPDEVARPLLAGRDTPDWWWDSSDVPWMKCVVGRFGDDALGFALRAAKADSAACGGLLLPYLDAEVAALAADWLTRKTAARRGAINWFGRHGADAAPMLFPAALGKPGRARRQAEGALRLLAGRLGPAEIVAAARGLGDAAASAIEALVADPLDFLSDRMPVVGDWANPGALPQILLRGRGRALPAEAAGHVLTMLAMSRPGEPYAGVDLVGELCDRRSLAEFSWALFERWESHGAPADDRWALDQLGLLGDDGTVRRLAAAIQVWPGEGGHQKAVRGLDVLAEIGTDLALMHLHGISQRVKFKGLRARAGDKITEIAESRGLTREQLADRTVPDFGLDDDGSMTLDYGPRRFTVGFDEALVPFVAGEDGRRRKALPRPGANDDPDLAPAAYQRFSSMKKVARTASAEQIRRLERAMVARRRWTATEFRELFVAHPLLWHIARRLVWLAEVDGATTAFRVAEDRTFADVHENAFTLPGTASVGIAHPLHLGGDLAAWREALEDYEILQPFAQVERGTHALTDEESRGDVLARFEDVAVSTLRVLSMRHRGWTRDGSGMFLALPVGRSVLLDLDPGLPFGPPEDEPQQRITTVRLTAGPAAPARLGALDPVIASETLADLTWLTAPK</sequence>
<proteinExistence type="predicted"/>
<dbReference type="AlphaFoldDB" id="A0A4R4ZWG4"/>
<accession>A0A4R4ZWG4</accession>
<evidence type="ECO:0000259" key="2">
    <source>
        <dbReference type="Pfam" id="PF13569"/>
    </source>
</evidence>
<name>A0A4R4ZWG4_9ACTN</name>
<feature type="domain" description="DUF4132" evidence="2">
    <location>
        <begin position="870"/>
        <end position="1051"/>
    </location>
</feature>
<reference evidence="3 4" key="1">
    <citation type="submission" date="2019-03" db="EMBL/GenBank/DDBJ databases">
        <title>Draft genome sequences of novel Actinobacteria.</title>
        <authorList>
            <person name="Sahin N."/>
            <person name="Ay H."/>
            <person name="Saygin H."/>
        </authorList>
    </citation>
    <scope>NUCLEOTIDE SEQUENCE [LARGE SCALE GENOMIC DNA]</scope>
    <source>
        <strain evidence="3 4">DSM 45941</strain>
    </source>
</reference>
<dbReference type="Pfam" id="PF13569">
    <property type="entry name" value="DUF4132"/>
    <property type="match status" value="1"/>
</dbReference>
<protein>
    <submittedName>
        <fullName evidence="3">DUF4132 domain-containing protein</fullName>
    </submittedName>
</protein>
<evidence type="ECO:0000313" key="3">
    <source>
        <dbReference type="EMBL" id="TDD62429.1"/>
    </source>
</evidence>
<dbReference type="Proteomes" id="UP000295578">
    <property type="component" value="Unassembled WGS sequence"/>
</dbReference>
<evidence type="ECO:0000256" key="1">
    <source>
        <dbReference type="SAM" id="MobiDB-lite"/>
    </source>
</evidence>
<comment type="caution">
    <text evidence="3">The sequence shown here is derived from an EMBL/GenBank/DDBJ whole genome shotgun (WGS) entry which is preliminary data.</text>
</comment>
<dbReference type="EMBL" id="SMKY01000445">
    <property type="protein sequence ID" value="TDD62429.1"/>
    <property type="molecule type" value="Genomic_DNA"/>
</dbReference>
<organism evidence="3 4">
    <name type="scientific">Actinomadura darangshiensis</name>
    <dbReference type="NCBI Taxonomy" id="705336"/>
    <lineage>
        <taxon>Bacteria</taxon>
        <taxon>Bacillati</taxon>
        <taxon>Actinomycetota</taxon>
        <taxon>Actinomycetes</taxon>
        <taxon>Streptosporangiales</taxon>
        <taxon>Thermomonosporaceae</taxon>
        <taxon>Actinomadura</taxon>
    </lineage>
</organism>
<dbReference type="OrthoDB" id="9763697at2"/>
<evidence type="ECO:0000313" key="4">
    <source>
        <dbReference type="Proteomes" id="UP000295578"/>
    </source>
</evidence>
<feature type="compositionally biased region" description="Basic and acidic residues" evidence="1">
    <location>
        <begin position="122"/>
        <end position="134"/>
    </location>
</feature>
<feature type="region of interest" description="Disordered" evidence="1">
    <location>
        <begin position="115"/>
        <end position="146"/>
    </location>
</feature>
<keyword evidence="4" id="KW-1185">Reference proteome</keyword>